<organism evidence="12">
    <name type="scientific">Rhodotorula toruloides</name>
    <name type="common">Yeast</name>
    <name type="synonym">Rhodosporidium toruloides</name>
    <dbReference type="NCBI Taxonomy" id="5286"/>
    <lineage>
        <taxon>Eukaryota</taxon>
        <taxon>Fungi</taxon>
        <taxon>Dikarya</taxon>
        <taxon>Basidiomycota</taxon>
        <taxon>Pucciniomycotina</taxon>
        <taxon>Microbotryomycetes</taxon>
        <taxon>Sporidiobolales</taxon>
        <taxon>Sporidiobolaceae</taxon>
        <taxon>Rhodotorula</taxon>
    </lineage>
</organism>
<sequence length="143" mass="16258">MQPTLNPDSSMLVKDWVVLNRYARVATAVGEKDRFKPGDVVAVKSPSDPKTLLIKRLIALPNTLVRTLPPYPESTVRVPAGHCWIEGDERFHTRDSNTFGPVPLGLVESKVEYIVWPPSRWGRVQARPGWEKRVVEPRRNFFA</sequence>
<keyword evidence="10" id="KW-0472">Membrane</keyword>
<evidence type="ECO:0000256" key="8">
    <source>
        <dbReference type="ARBA" id="ARBA00022989"/>
    </source>
</evidence>
<evidence type="ECO:0000259" key="11">
    <source>
        <dbReference type="Pfam" id="PF10502"/>
    </source>
</evidence>
<dbReference type="PRINTS" id="PR00727">
    <property type="entry name" value="LEADERPTASE"/>
</dbReference>
<reference evidence="12" key="1">
    <citation type="journal article" date="2014" name="Genome Announc.">
        <title>Draft genome sequence of Rhodosporidium toruloides CECT1137, an oleaginous yeast of biotechnological interest.</title>
        <authorList>
            <person name="Morin N."/>
            <person name="Calcas X."/>
            <person name="Devillers H."/>
            <person name="Durrens P."/>
            <person name="Sherman D.J."/>
            <person name="Nicaud J.-M."/>
            <person name="Neuveglise C."/>
        </authorList>
    </citation>
    <scope>NUCLEOTIDE SEQUENCE</scope>
    <source>
        <strain evidence="12">CECT1137</strain>
    </source>
</reference>
<evidence type="ECO:0000256" key="1">
    <source>
        <dbReference type="ARBA" id="ARBA00004434"/>
    </source>
</evidence>
<dbReference type="InterPro" id="IPR036286">
    <property type="entry name" value="LexA/Signal_pep-like_sf"/>
</dbReference>
<keyword evidence="9" id="KW-0496">Mitochondrion</keyword>
<keyword evidence="5" id="KW-0812">Transmembrane</keyword>
<evidence type="ECO:0000256" key="6">
    <source>
        <dbReference type="ARBA" id="ARBA00022792"/>
    </source>
</evidence>
<evidence type="ECO:0000313" key="12">
    <source>
        <dbReference type="EMBL" id="CDR39353.1"/>
    </source>
</evidence>
<keyword evidence="7" id="KW-0378">Hydrolase</keyword>
<keyword evidence="8" id="KW-1133">Transmembrane helix</keyword>
<dbReference type="GO" id="GO:0004252">
    <property type="term" value="F:serine-type endopeptidase activity"/>
    <property type="evidence" value="ECO:0007669"/>
    <property type="project" value="InterPro"/>
</dbReference>
<proteinExistence type="inferred from homology"/>
<dbReference type="InterPro" id="IPR037730">
    <property type="entry name" value="IMP2"/>
</dbReference>
<dbReference type="GO" id="GO:0006627">
    <property type="term" value="P:protein processing involved in protein targeting to mitochondrion"/>
    <property type="evidence" value="ECO:0007669"/>
    <property type="project" value="InterPro"/>
</dbReference>
<evidence type="ECO:0000256" key="4">
    <source>
        <dbReference type="ARBA" id="ARBA00022670"/>
    </source>
</evidence>
<dbReference type="CDD" id="cd06530">
    <property type="entry name" value="S26_SPase_I"/>
    <property type="match status" value="1"/>
</dbReference>
<accession>A0A061AQB9</accession>
<evidence type="ECO:0000256" key="9">
    <source>
        <dbReference type="ARBA" id="ARBA00023128"/>
    </source>
</evidence>
<evidence type="ECO:0000256" key="7">
    <source>
        <dbReference type="ARBA" id="ARBA00022801"/>
    </source>
</evidence>
<dbReference type="Gene3D" id="2.10.109.10">
    <property type="entry name" value="Umud Fragment, subunit A"/>
    <property type="match status" value="1"/>
</dbReference>
<protein>
    <recommendedName>
        <fullName evidence="3">Mitochondrial inner membrane protease subunit 2</fullName>
    </recommendedName>
</protein>
<dbReference type="InterPro" id="IPR000223">
    <property type="entry name" value="Pept_S26A_signal_pept_1"/>
</dbReference>
<comment type="similarity">
    <text evidence="2">Belongs to the peptidase S26 family. IMP2 subfamily.</text>
</comment>
<dbReference type="SUPFAM" id="SSF51306">
    <property type="entry name" value="LexA/Signal peptidase"/>
    <property type="match status" value="1"/>
</dbReference>
<keyword evidence="6" id="KW-0999">Mitochondrion inner membrane</keyword>
<evidence type="ECO:0000256" key="2">
    <source>
        <dbReference type="ARBA" id="ARBA00007066"/>
    </source>
</evidence>
<evidence type="ECO:0000256" key="3">
    <source>
        <dbReference type="ARBA" id="ARBA00013650"/>
    </source>
</evidence>
<name>A0A061AQB9_RHOTO</name>
<evidence type="ECO:0000256" key="5">
    <source>
        <dbReference type="ARBA" id="ARBA00022692"/>
    </source>
</evidence>
<comment type="subcellular location">
    <subcellularLocation>
        <location evidence="1">Mitochondrion inner membrane</location>
        <topology evidence="1">Single-pass membrane protein</topology>
    </subcellularLocation>
</comment>
<dbReference type="AlphaFoldDB" id="A0A061AQB9"/>
<dbReference type="GO" id="GO:0006465">
    <property type="term" value="P:signal peptide processing"/>
    <property type="evidence" value="ECO:0007669"/>
    <property type="project" value="InterPro"/>
</dbReference>
<dbReference type="OrthoDB" id="308440at2759"/>
<dbReference type="EMBL" id="LK052939">
    <property type="protein sequence ID" value="CDR39353.1"/>
    <property type="molecule type" value="Genomic_DNA"/>
</dbReference>
<keyword evidence="4" id="KW-0645">Protease</keyword>
<gene>
    <name evidence="12" type="ORF">RHTO0S_04e04236g</name>
</gene>
<feature type="domain" description="Peptidase S26" evidence="11">
    <location>
        <begin position="3"/>
        <end position="65"/>
    </location>
</feature>
<dbReference type="GO" id="GO:0042720">
    <property type="term" value="C:mitochondrial inner membrane peptidase complex"/>
    <property type="evidence" value="ECO:0007669"/>
    <property type="project" value="InterPro"/>
</dbReference>
<dbReference type="PANTHER" id="PTHR46041:SF2">
    <property type="entry name" value="MITOCHONDRIAL INNER MEMBRANE PROTEASE SUBUNIT 2"/>
    <property type="match status" value="1"/>
</dbReference>
<evidence type="ECO:0000256" key="10">
    <source>
        <dbReference type="ARBA" id="ARBA00023136"/>
    </source>
</evidence>
<dbReference type="PANTHER" id="PTHR46041">
    <property type="entry name" value="MITOCHONDRIAL INNER MEMBRANE PROTEASE SUBUNIT 2"/>
    <property type="match status" value="1"/>
</dbReference>
<dbReference type="Pfam" id="PF10502">
    <property type="entry name" value="Peptidase_S26"/>
    <property type="match status" value="1"/>
</dbReference>
<dbReference type="InterPro" id="IPR019533">
    <property type="entry name" value="Peptidase_S26"/>
</dbReference>